<feature type="transmembrane region" description="Helical" evidence="1">
    <location>
        <begin position="55"/>
        <end position="76"/>
    </location>
</feature>
<evidence type="ECO:0000256" key="1">
    <source>
        <dbReference type="SAM" id="Phobius"/>
    </source>
</evidence>
<keyword evidence="1" id="KW-0812">Transmembrane</keyword>
<comment type="caution">
    <text evidence="2">The sequence shown here is derived from an EMBL/GenBank/DDBJ whole genome shotgun (WGS) entry which is preliminary data.</text>
</comment>
<keyword evidence="1" id="KW-1133">Transmembrane helix</keyword>
<dbReference type="Proteomes" id="UP001154265">
    <property type="component" value="Unassembled WGS sequence"/>
</dbReference>
<organism evidence="2 3">
    <name type="scientific">Candidatus Synechococcus calcipolaris G9</name>
    <dbReference type="NCBI Taxonomy" id="1497997"/>
    <lineage>
        <taxon>Bacteria</taxon>
        <taxon>Bacillati</taxon>
        <taxon>Cyanobacteriota</taxon>
        <taxon>Cyanophyceae</taxon>
        <taxon>Synechococcales</taxon>
        <taxon>Synechococcaceae</taxon>
        <taxon>Synechococcus</taxon>
    </lineage>
</organism>
<dbReference type="RefSeq" id="WP_422110791.1">
    <property type="nucleotide sequence ID" value="NZ_JAKKUT010000007.1"/>
</dbReference>
<keyword evidence="3" id="KW-1185">Reference proteome</keyword>
<accession>A0ABT6F2J7</accession>
<proteinExistence type="predicted"/>
<feature type="transmembrane region" description="Helical" evidence="1">
    <location>
        <begin position="83"/>
        <end position="102"/>
    </location>
</feature>
<evidence type="ECO:0000313" key="3">
    <source>
        <dbReference type="Proteomes" id="UP001154265"/>
    </source>
</evidence>
<gene>
    <name evidence="2" type="ORF">L3556_14130</name>
</gene>
<dbReference type="EMBL" id="JAKKUT010000007">
    <property type="protein sequence ID" value="MDG2992059.1"/>
    <property type="molecule type" value="Genomic_DNA"/>
</dbReference>
<reference evidence="2" key="1">
    <citation type="journal article" date="2022" name="Genome Biol. Evol.">
        <title>A New Gene Family Diagnostic for Intracellular Biomineralization of Amorphous Ca Carbonates by Cyanobacteria.</title>
        <authorList>
            <person name="Benzerara K."/>
            <person name="Duprat E."/>
            <person name="Bitard-Feildel T."/>
            <person name="Caumes G."/>
            <person name="Cassier-Chauvat C."/>
            <person name="Chauvat F."/>
            <person name="Dezi M."/>
            <person name="Diop S.I."/>
            <person name="Gaschignard G."/>
            <person name="Gorgen S."/>
            <person name="Gugger M."/>
            <person name="Lopez-Garcia P."/>
            <person name="Millet M."/>
            <person name="Skouri-Panet F."/>
            <person name="Moreira D."/>
            <person name="Callebaut I."/>
        </authorList>
    </citation>
    <scope>NUCLEOTIDE SEQUENCE</scope>
    <source>
        <strain evidence="2">G9</strain>
    </source>
</reference>
<protein>
    <submittedName>
        <fullName evidence="2">Uncharacterized protein</fullName>
    </submittedName>
</protein>
<name>A0ABT6F2J7_9SYNE</name>
<evidence type="ECO:0000313" key="2">
    <source>
        <dbReference type="EMBL" id="MDG2992059.1"/>
    </source>
</evidence>
<keyword evidence="1" id="KW-0472">Membrane</keyword>
<sequence length="126" mass="13523">MAGLFDPPIVLLLAGLFIGLTCGRAFEATLKEKVQEWSRTKSTRVLSELRGPQLFIPYLGICAGIWLFLSSGLWTYGFPAQASGIISLGLTIATAVLIWTQLGKLLTILAKGGSQALDLDALEAKE</sequence>
<reference evidence="2" key="2">
    <citation type="submission" date="2022-01" db="EMBL/GenBank/DDBJ databases">
        <authorList>
            <person name="Zivanovic Y."/>
            <person name="Moreira D."/>
            <person name="Lopez-Garcia P."/>
        </authorList>
    </citation>
    <scope>NUCLEOTIDE SEQUENCE</scope>
    <source>
        <strain evidence="2">G9</strain>
    </source>
</reference>